<dbReference type="AlphaFoldDB" id="A0A0S3PN78"/>
<dbReference type="Gene3D" id="3.40.50.300">
    <property type="entry name" value="P-loop containing nucleotide triphosphate hydrolases"/>
    <property type="match status" value="1"/>
</dbReference>
<accession>A0A0S3PN78</accession>
<proteinExistence type="predicted"/>
<sequence>MIKLNIKKKIFSSRVVISNLSIDIQNNDFVIITGASGVGKSTLLNIIGLIDTSYHGRYVLNGIDISKINYKNQLYLRGGYFGYVFQDSLINEKQTVLRNILSVIELKKQSEYSHVILNELKKVGLHNISPETSASLLSGGEKQRIALARALIKKPKILLADEPTASLDNDNKEKVMNIILDYYKCGGTVVMITHDTNIITTDMKVISL</sequence>
<dbReference type="InterPro" id="IPR003593">
    <property type="entry name" value="AAA+_ATPase"/>
</dbReference>
<keyword evidence="4" id="KW-0614">Plasmid</keyword>
<dbReference type="EMBL" id="AP014654">
    <property type="protein sequence ID" value="BAT57128.1"/>
    <property type="molecule type" value="Genomic_DNA"/>
</dbReference>
<dbReference type="PANTHER" id="PTHR42798:SF2">
    <property type="entry name" value="ABC TRANSPORTER ATP-BINDING PROTEIN MG467-RELATED"/>
    <property type="match status" value="1"/>
</dbReference>
<dbReference type="RefSeq" id="WP_001595210.1">
    <property type="nucleotide sequence ID" value="NZ_AP014654.1"/>
</dbReference>
<dbReference type="Pfam" id="PF00005">
    <property type="entry name" value="ABC_tran"/>
    <property type="match status" value="1"/>
</dbReference>
<dbReference type="PANTHER" id="PTHR42798">
    <property type="entry name" value="LIPOPROTEIN-RELEASING SYSTEM ATP-BINDING PROTEIN LOLD"/>
    <property type="match status" value="1"/>
</dbReference>
<dbReference type="InterPro" id="IPR003439">
    <property type="entry name" value="ABC_transporter-like_ATP-bd"/>
</dbReference>
<gene>
    <name evidence="4" type="primary">aatC</name>
</gene>
<evidence type="ECO:0000313" key="4">
    <source>
        <dbReference type="EMBL" id="BAT57128.1"/>
    </source>
</evidence>
<dbReference type="SUPFAM" id="SSF52540">
    <property type="entry name" value="P-loop containing nucleoside triphosphate hydrolases"/>
    <property type="match status" value="1"/>
</dbReference>
<dbReference type="GO" id="GO:0005524">
    <property type="term" value="F:ATP binding"/>
    <property type="evidence" value="ECO:0007669"/>
    <property type="project" value="UniProtKB-KW"/>
</dbReference>
<keyword evidence="2 4" id="KW-0067">ATP-binding</keyword>
<keyword evidence="1" id="KW-0547">Nucleotide-binding</keyword>
<dbReference type="InterPro" id="IPR027417">
    <property type="entry name" value="P-loop_NTPase"/>
</dbReference>
<name>A0A0S3PN78_ECOLX</name>
<dbReference type="GO" id="GO:0016887">
    <property type="term" value="F:ATP hydrolysis activity"/>
    <property type="evidence" value="ECO:0007669"/>
    <property type="project" value="InterPro"/>
</dbReference>
<dbReference type="PROSITE" id="PS50893">
    <property type="entry name" value="ABC_TRANSPORTER_2"/>
    <property type="match status" value="1"/>
</dbReference>
<protein>
    <submittedName>
        <fullName evidence="4">ABC transporter ATP-binding protein AatC</fullName>
    </submittedName>
</protein>
<feature type="domain" description="ABC transporter" evidence="3">
    <location>
        <begin position="1"/>
        <end position="208"/>
    </location>
</feature>
<dbReference type="PROSITE" id="PS00211">
    <property type="entry name" value="ABC_TRANSPORTER_1"/>
    <property type="match status" value="1"/>
</dbReference>
<evidence type="ECO:0000256" key="2">
    <source>
        <dbReference type="ARBA" id="ARBA00022840"/>
    </source>
</evidence>
<dbReference type="SMART" id="SM00382">
    <property type="entry name" value="AAA"/>
    <property type="match status" value="1"/>
</dbReference>
<organism evidence="4">
    <name type="scientific">Escherichia coli O169:H41</name>
    <dbReference type="NCBI Taxonomy" id="1446701"/>
    <lineage>
        <taxon>Bacteria</taxon>
        <taxon>Pseudomonadati</taxon>
        <taxon>Pseudomonadota</taxon>
        <taxon>Gammaproteobacteria</taxon>
        <taxon>Enterobacterales</taxon>
        <taxon>Enterobacteriaceae</taxon>
        <taxon>Escherichia</taxon>
    </lineage>
</organism>
<evidence type="ECO:0000259" key="3">
    <source>
        <dbReference type="PROSITE" id="PS50893"/>
    </source>
</evidence>
<evidence type="ECO:0000256" key="1">
    <source>
        <dbReference type="ARBA" id="ARBA00022741"/>
    </source>
</evidence>
<dbReference type="InterPro" id="IPR017871">
    <property type="entry name" value="ABC_transporter-like_CS"/>
</dbReference>
<reference evidence="4" key="1">
    <citation type="journal article" date="2015" name="Virulence">
        <title>Characterization of unstable pEntYN10 from enterotoxigenic Escherichia coli (ETEC) O169:H41.</title>
        <authorList>
            <person name="Ban E."/>
            <person name="Yoshida Y."/>
            <person name="Wakushima M."/>
            <person name="Wajima T."/>
            <person name="Hamabata T."/>
            <person name="Ichikawa N."/>
            <person name="Abe H."/>
            <person name="Horiguchi Y."/>
            <person name="Hara-Kudo Y."/>
            <person name="Kage-Nakadai E."/>
            <person name="Yamamoto T."/>
            <person name="Wada T."/>
            <person name="Nishikawa Y."/>
        </authorList>
    </citation>
    <scope>NUCLEOTIDE SEQUENCE</scope>
    <source>
        <strain evidence="4">O169:H41</strain>
        <plasmid evidence="4">pEntYN10</plasmid>
    </source>
</reference>
<geneLocation type="plasmid" evidence="4">
    <name>pEntYN10</name>
</geneLocation>